<reference evidence="3" key="1">
    <citation type="submission" date="2020-07" db="EMBL/GenBank/DDBJ databases">
        <title>Genome sequence and genetic diversity analysis of an under-domesticated orphan crop, white fonio (Digitaria exilis).</title>
        <authorList>
            <person name="Bennetzen J.L."/>
            <person name="Chen S."/>
            <person name="Ma X."/>
            <person name="Wang X."/>
            <person name="Yssel A.E.J."/>
            <person name="Chaluvadi S.R."/>
            <person name="Johnson M."/>
            <person name="Gangashetty P."/>
            <person name="Hamidou F."/>
            <person name="Sanogo M.D."/>
            <person name="Zwaenepoel A."/>
            <person name="Wallace J."/>
            <person name="Van De Peer Y."/>
            <person name="Van Deynze A."/>
        </authorList>
    </citation>
    <scope>NUCLEOTIDE SEQUENCE</scope>
    <source>
        <tissue evidence="3">Leaves</tissue>
    </source>
</reference>
<dbReference type="InterPro" id="IPR001810">
    <property type="entry name" value="F-box_dom"/>
</dbReference>
<dbReference type="FunFam" id="1.20.1280.50:FF:000022">
    <property type="entry name" value="F-box protein FBW2"/>
    <property type="match status" value="1"/>
</dbReference>
<feature type="domain" description="F-box" evidence="2">
    <location>
        <begin position="176"/>
        <end position="216"/>
    </location>
</feature>
<sequence length="486" mass="54944">MGKIKETPHAVQYRQGGQLRPQCAARPSFLSPSREHTHAHTEASSLRFSLLQSSCSTDHSPFAVSPSLSILSPVQPRQSPLLHQVLPPADPNWSLGRRLHITNPVNHSPRKLSLANYYGNGKIIFFPFCFVEPKRLKLLRSSPQISGAYTFCFVWPWGEGVMGECKDGEEYRCWEELLPDALGLIFRNLPLQEVLTVLPRVCKSWGRVVAGPYCWQEIDIEEWSQQQSKPEQIGRMVELLVGRSGGSCRRISVSGLPCDPLLSFIGDHARALRALEIPRSEISDSIVETVAPRLSNVTFLDISSCTKIGARALEAFGNHCKSLVGLRRVMHPIDLADKECQHDEAHAIARSMPKLRHLEMGYMLIRTEAVLEILRECRELKFLDLRGCWAVDDKFLRERHPGLRVLGPRVEDCYENSFWEECSDYSDDDSSIYSWEFMDDVDGYYAVGSDDEAIWDDGQGLENLEVRFYGGGFNESFAGFDWPPSP</sequence>
<dbReference type="Gene3D" id="1.20.1280.50">
    <property type="match status" value="1"/>
</dbReference>
<evidence type="ECO:0000313" key="3">
    <source>
        <dbReference type="EMBL" id="KAF8729871.1"/>
    </source>
</evidence>
<gene>
    <name evidence="3" type="ORF">HU200_017330</name>
</gene>
<feature type="region of interest" description="Disordered" evidence="1">
    <location>
        <begin position="1"/>
        <end position="22"/>
    </location>
</feature>
<dbReference type="FunFam" id="3.80.10.10:FF:000257">
    <property type="entry name" value="F-box protein FBW2"/>
    <property type="match status" value="1"/>
</dbReference>
<dbReference type="AlphaFoldDB" id="A0A835F722"/>
<dbReference type="InterPro" id="IPR032675">
    <property type="entry name" value="LRR_dom_sf"/>
</dbReference>
<protein>
    <recommendedName>
        <fullName evidence="2">F-box domain-containing protein</fullName>
    </recommendedName>
</protein>
<keyword evidence="4" id="KW-1185">Reference proteome</keyword>
<evidence type="ECO:0000256" key="1">
    <source>
        <dbReference type="SAM" id="MobiDB-lite"/>
    </source>
</evidence>
<dbReference type="SUPFAM" id="SSF52047">
    <property type="entry name" value="RNI-like"/>
    <property type="match status" value="1"/>
</dbReference>
<dbReference type="Pfam" id="PF00646">
    <property type="entry name" value="F-box"/>
    <property type="match status" value="1"/>
</dbReference>
<organism evidence="3 4">
    <name type="scientific">Digitaria exilis</name>
    <dbReference type="NCBI Taxonomy" id="1010633"/>
    <lineage>
        <taxon>Eukaryota</taxon>
        <taxon>Viridiplantae</taxon>
        <taxon>Streptophyta</taxon>
        <taxon>Embryophyta</taxon>
        <taxon>Tracheophyta</taxon>
        <taxon>Spermatophyta</taxon>
        <taxon>Magnoliopsida</taxon>
        <taxon>Liliopsida</taxon>
        <taxon>Poales</taxon>
        <taxon>Poaceae</taxon>
        <taxon>PACMAD clade</taxon>
        <taxon>Panicoideae</taxon>
        <taxon>Panicodae</taxon>
        <taxon>Paniceae</taxon>
        <taxon>Anthephorinae</taxon>
        <taxon>Digitaria</taxon>
    </lineage>
</organism>
<dbReference type="PANTHER" id="PTHR38926:SF70">
    <property type="entry name" value="F-BOX DOMAIN-CONTAINING PROTEIN"/>
    <property type="match status" value="1"/>
</dbReference>
<dbReference type="Gene3D" id="3.80.10.10">
    <property type="entry name" value="Ribonuclease Inhibitor"/>
    <property type="match status" value="1"/>
</dbReference>
<dbReference type="Proteomes" id="UP000636709">
    <property type="component" value="Unassembled WGS sequence"/>
</dbReference>
<name>A0A835F722_9POAL</name>
<evidence type="ECO:0000259" key="2">
    <source>
        <dbReference type="Pfam" id="PF00646"/>
    </source>
</evidence>
<evidence type="ECO:0000313" key="4">
    <source>
        <dbReference type="Proteomes" id="UP000636709"/>
    </source>
</evidence>
<dbReference type="EMBL" id="JACEFO010001622">
    <property type="protein sequence ID" value="KAF8729871.1"/>
    <property type="molecule type" value="Genomic_DNA"/>
</dbReference>
<accession>A0A835F722</accession>
<dbReference type="OrthoDB" id="550575at2759"/>
<dbReference type="PANTHER" id="PTHR38926">
    <property type="entry name" value="F-BOX DOMAIN CONTAINING PROTEIN, EXPRESSED"/>
    <property type="match status" value="1"/>
</dbReference>
<proteinExistence type="predicted"/>
<comment type="caution">
    <text evidence="3">The sequence shown here is derived from an EMBL/GenBank/DDBJ whole genome shotgun (WGS) entry which is preliminary data.</text>
</comment>